<evidence type="ECO:0000313" key="1">
    <source>
        <dbReference type="EMBL" id="PIU51063.1"/>
    </source>
</evidence>
<comment type="caution">
    <text evidence="1">The sequence shown here is derived from an EMBL/GenBank/DDBJ whole genome shotgun (WGS) entry which is preliminary data.</text>
</comment>
<protein>
    <recommendedName>
        <fullName evidence="3">DUF11 domain-containing protein</fullName>
    </recommendedName>
</protein>
<accession>A0A2M6ZF93</accession>
<evidence type="ECO:0008006" key="3">
    <source>
        <dbReference type="Google" id="ProtNLM"/>
    </source>
</evidence>
<evidence type="ECO:0000313" key="2">
    <source>
        <dbReference type="Proteomes" id="UP000229227"/>
    </source>
</evidence>
<dbReference type="InterPro" id="IPR047589">
    <property type="entry name" value="DUF11_rpt"/>
</dbReference>
<dbReference type="NCBIfam" id="TIGR01451">
    <property type="entry name" value="B_ant_repeat"/>
    <property type="match status" value="1"/>
</dbReference>
<organism evidence="1 2">
    <name type="scientific">Candidatus Desantisbacteria bacterium CG07_land_8_20_14_0_80_39_15</name>
    <dbReference type="NCBI Taxonomy" id="1974549"/>
    <lineage>
        <taxon>Bacteria</taxon>
        <taxon>Candidatus Desantisiibacteriota</taxon>
    </lineage>
</organism>
<gene>
    <name evidence="1" type="ORF">COS91_06685</name>
</gene>
<dbReference type="EMBL" id="PEWN01000106">
    <property type="protein sequence ID" value="PIU51063.1"/>
    <property type="molecule type" value="Genomic_DNA"/>
</dbReference>
<name>A0A2M6ZF93_9BACT</name>
<proteinExistence type="predicted"/>
<dbReference type="Proteomes" id="UP000229227">
    <property type="component" value="Unassembled WGS sequence"/>
</dbReference>
<sequence length="93" mass="9942">MSVAIPGDTIEFIVTWANISVDKAETVTLVDYIPPYMTYLSGSVTDTETNCDTPGTAIYYPGENKVEYISSGVAGTVPGPAGNGVIKFRIMMQ</sequence>
<dbReference type="AlphaFoldDB" id="A0A2M6ZF93"/>
<reference evidence="2" key="1">
    <citation type="submission" date="2017-09" db="EMBL/GenBank/DDBJ databases">
        <title>Depth-based differentiation of microbial function through sediment-hosted aquifers and enrichment of novel symbionts in the deep terrestrial subsurface.</title>
        <authorList>
            <person name="Probst A.J."/>
            <person name="Ladd B."/>
            <person name="Jarett J.K."/>
            <person name="Geller-Mcgrath D.E."/>
            <person name="Sieber C.M.K."/>
            <person name="Emerson J.B."/>
            <person name="Anantharaman K."/>
            <person name="Thomas B.C."/>
            <person name="Malmstrom R."/>
            <person name="Stieglmeier M."/>
            <person name="Klingl A."/>
            <person name="Woyke T."/>
            <person name="Ryan C.M."/>
            <person name="Banfield J.F."/>
        </authorList>
    </citation>
    <scope>NUCLEOTIDE SEQUENCE [LARGE SCALE GENOMIC DNA]</scope>
</reference>